<dbReference type="InterPro" id="IPR006528">
    <property type="entry name" value="Phage_head_morphogenesis_dom"/>
</dbReference>
<name>A0A8S5V921_9CAUD</name>
<proteinExistence type="predicted"/>
<reference evidence="2" key="1">
    <citation type="journal article" date="2021" name="Proc. Natl. Acad. Sci. U.S.A.">
        <title>A Catalog of Tens of Thousands of Viruses from Human Metagenomes Reveals Hidden Associations with Chronic Diseases.</title>
        <authorList>
            <person name="Tisza M.J."/>
            <person name="Buck C.B."/>
        </authorList>
    </citation>
    <scope>NUCLEOTIDE SEQUENCE</scope>
    <source>
        <strain evidence="2">CtS2049</strain>
    </source>
</reference>
<evidence type="ECO:0000259" key="1">
    <source>
        <dbReference type="Pfam" id="PF04233"/>
    </source>
</evidence>
<evidence type="ECO:0000313" key="2">
    <source>
        <dbReference type="EMBL" id="DAG03103.1"/>
    </source>
</evidence>
<accession>A0A8S5V921</accession>
<dbReference type="EMBL" id="BK016223">
    <property type="protein sequence ID" value="DAG03103.1"/>
    <property type="molecule type" value="Genomic_DNA"/>
</dbReference>
<sequence length="255" mass="29473">MVYADIARNISNWGTADLNRSKRIARTEGHRVQCKADLTCAYRARQMGCDTVKQWNATLDGKTRDSHAAIDKEWKDLEEPFSNGLMYPKEPGAPAAERCNCRCILDDVPRWYVEKGGGQYRIDNETGEIIKASNYQEWKEKYYSAIDNLKKDIIINNKTYSYIDDNKWNKLINICRNNETQSEHKQIWRHQAQKQKAGCVQTRNSYDINAALRMRDISSLKSDDLLTINTLNDVINKTKLRDCIIADRYCDGNSC</sequence>
<organism evidence="2">
    <name type="scientific">Siphoviridae sp. ctS2049</name>
    <dbReference type="NCBI Taxonomy" id="2825507"/>
    <lineage>
        <taxon>Viruses</taxon>
        <taxon>Duplodnaviria</taxon>
        <taxon>Heunggongvirae</taxon>
        <taxon>Uroviricota</taxon>
        <taxon>Caudoviricetes</taxon>
    </lineage>
</organism>
<dbReference type="Pfam" id="PF04233">
    <property type="entry name" value="Phage_Mu_F"/>
    <property type="match status" value="1"/>
</dbReference>
<protein>
    <submittedName>
        <fullName evidence="2">Minor capsid protein</fullName>
    </submittedName>
</protein>
<feature type="domain" description="Phage head morphogenesis" evidence="1">
    <location>
        <begin position="3"/>
        <end position="104"/>
    </location>
</feature>